<keyword evidence="3" id="KW-1185">Reference proteome</keyword>
<evidence type="ECO:0000313" key="2">
    <source>
        <dbReference type="EMBL" id="CRF31848.1"/>
    </source>
</evidence>
<keyword evidence="1" id="KW-0812">Transmembrane</keyword>
<protein>
    <submittedName>
        <fullName evidence="2">Uncharacterized protein</fullName>
    </submittedName>
</protein>
<proteinExistence type="predicted"/>
<keyword evidence="1" id="KW-1133">Transmembrane helix</keyword>
<sequence length="95" mass="10921">MVSIKNKIIFYFICFVLYMACSFLPFLKSFTLLKIFFILPGFLYTSVYSIGIGIASYIFLLVFSIIKLLPYLNSLNKNNVNNSNGYCAVFKEDLI</sequence>
<dbReference type="OrthoDB" id="307937at2"/>
<dbReference type="RefSeq" id="WP_048593559.1">
    <property type="nucleotide sequence ID" value="NZ_CVLB01000001.1"/>
</dbReference>
<name>A0A0G4K4C1_9SPIR</name>
<evidence type="ECO:0000313" key="3">
    <source>
        <dbReference type="Proteomes" id="UP000043763"/>
    </source>
</evidence>
<gene>
    <name evidence="2" type="ORF">BRSU_0414</name>
</gene>
<dbReference type="AlphaFoldDB" id="A0A0G4K4C1"/>
<accession>A0A0G4K4C1</accession>
<organism evidence="2 3">
    <name type="scientific">Brachyspira suanatina</name>
    <dbReference type="NCBI Taxonomy" id="381802"/>
    <lineage>
        <taxon>Bacteria</taxon>
        <taxon>Pseudomonadati</taxon>
        <taxon>Spirochaetota</taxon>
        <taxon>Spirochaetia</taxon>
        <taxon>Brachyspirales</taxon>
        <taxon>Brachyspiraceae</taxon>
        <taxon>Brachyspira</taxon>
    </lineage>
</organism>
<keyword evidence="1" id="KW-0472">Membrane</keyword>
<evidence type="ECO:0000256" key="1">
    <source>
        <dbReference type="SAM" id="Phobius"/>
    </source>
</evidence>
<feature type="transmembrane region" description="Helical" evidence="1">
    <location>
        <begin position="47"/>
        <end position="69"/>
    </location>
</feature>
<feature type="transmembrane region" description="Helical" evidence="1">
    <location>
        <begin position="9"/>
        <end position="27"/>
    </location>
</feature>
<reference evidence="3" key="1">
    <citation type="submission" date="2015-04" db="EMBL/GenBank/DDBJ databases">
        <authorList>
            <person name="Mushtaq Mamoona"/>
        </authorList>
    </citation>
    <scope>NUCLEOTIDE SEQUENCE [LARGE SCALE GENOMIC DNA]</scope>
    <source>
        <strain evidence="3">AN4859/03</strain>
    </source>
</reference>
<dbReference type="EMBL" id="CVLB01000001">
    <property type="protein sequence ID" value="CRF31848.1"/>
    <property type="molecule type" value="Genomic_DNA"/>
</dbReference>
<dbReference type="Proteomes" id="UP000043763">
    <property type="component" value="Unassembled WGS sequence"/>
</dbReference>